<dbReference type="AlphaFoldDB" id="A0A5C5Z4Y6"/>
<keyword evidence="2" id="KW-1185">Reference proteome</keyword>
<accession>A0A5C5Z4Y6</accession>
<comment type="caution">
    <text evidence="1">The sequence shown here is derived from an EMBL/GenBank/DDBJ whole genome shotgun (WGS) entry which is preliminary data.</text>
</comment>
<evidence type="ECO:0000313" key="1">
    <source>
        <dbReference type="EMBL" id="TWT81623.1"/>
    </source>
</evidence>
<gene>
    <name evidence="1" type="ORF">CA13_30760</name>
</gene>
<protein>
    <submittedName>
        <fullName evidence="1">Uncharacterized protein</fullName>
    </submittedName>
</protein>
<organism evidence="1 2">
    <name type="scientific">Novipirellula herctigrandis</name>
    <dbReference type="NCBI Taxonomy" id="2527986"/>
    <lineage>
        <taxon>Bacteria</taxon>
        <taxon>Pseudomonadati</taxon>
        <taxon>Planctomycetota</taxon>
        <taxon>Planctomycetia</taxon>
        <taxon>Pirellulales</taxon>
        <taxon>Pirellulaceae</taxon>
        <taxon>Novipirellula</taxon>
    </lineage>
</organism>
<sequence length="114" mass="13187">MEPSQRFWTNKKVSEPYCVLDDAWRLSRAVNTTDSRQQLVQRINSLRFELGIKRIQVTLLETPNFAGKHLHFVRTNRVEFREMLLASFRPPLLESAPRGPPAFRGSVTTIHPNA</sequence>
<name>A0A5C5Z4Y6_9BACT</name>
<dbReference type="EMBL" id="SJPJ01000001">
    <property type="protein sequence ID" value="TWT81623.1"/>
    <property type="molecule type" value="Genomic_DNA"/>
</dbReference>
<proteinExistence type="predicted"/>
<reference evidence="1 2" key="1">
    <citation type="submission" date="2019-02" db="EMBL/GenBank/DDBJ databases">
        <title>Deep-cultivation of Planctomycetes and their phenomic and genomic characterization uncovers novel biology.</title>
        <authorList>
            <person name="Wiegand S."/>
            <person name="Jogler M."/>
            <person name="Boedeker C."/>
            <person name="Pinto D."/>
            <person name="Vollmers J."/>
            <person name="Rivas-Marin E."/>
            <person name="Kohn T."/>
            <person name="Peeters S.H."/>
            <person name="Heuer A."/>
            <person name="Rast P."/>
            <person name="Oberbeckmann S."/>
            <person name="Bunk B."/>
            <person name="Jeske O."/>
            <person name="Meyerdierks A."/>
            <person name="Storesund J.E."/>
            <person name="Kallscheuer N."/>
            <person name="Luecker S."/>
            <person name="Lage O.M."/>
            <person name="Pohl T."/>
            <person name="Merkel B.J."/>
            <person name="Hornburger P."/>
            <person name="Mueller R.-W."/>
            <person name="Bruemmer F."/>
            <person name="Labrenz M."/>
            <person name="Spormann A.M."/>
            <person name="Op Den Camp H."/>
            <person name="Overmann J."/>
            <person name="Amann R."/>
            <person name="Jetten M.S.M."/>
            <person name="Mascher T."/>
            <person name="Medema M.H."/>
            <person name="Devos D.P."/>
            <person name="Kaster A.-K."/>
            <person name="Ovreas L."/>
            <person name="Rohde M."/>
            <person name="Galperin M.Y."/>
            <person name="Jogler C."/>
        </authorList>
    </citation>
    <scope>NUCLEOTIDE SEQUENCE [LARGE SCALE GENOMIC DNA]</scope>
    <source>
        <strain evidence="1 2">CA13</strain>
    </source>
</reference>
<evidence type="ECO:0000313" key="2">
    <source>
        <dbReference type="Proteomes" id="UP000315010"/>
    </source>
</evidence>
<dbReference type="Proteomes" id="UP000315010">
    <property type="component" value="Unassembled WGS sequence"/>
</dbReference>